<dbReference type="EMBL" id="ML977380">
    <property type="protein sequence ID" value="KAF2105457.1"/>
    <property type="molecule type" value="Genomic_DNA"/>
</dbReference>
<dbReference type="InterPro" id="IPR054289">
    <property type="entry name" value="DUF7025"/>
</dbReference>
<feature type="domain" description="AAA+ ATPase" evidence="2">
    <location>
        <begin position="533"/>
        <end position="660"/>
    </location>
</feature>
<dbReference type="Proteomes" id="UP000799770">
    <property type="component" value="Unassembled WGS sequence"/>
</dbReference>
<keyword evidence="4" id="KW-1185">Reference proteome</keyword>
<keyword evidence="1" id="KW-0472">Membrane</keyword>
<dbReference type="Pfam" id="PF00004">
    <property type="entry name" value="AAA"/>
    <property type="match status" value="1"/>
</dbReference>
<keyword evidence="1" id="KW-0812">Transmembrane</keyword>
<dbReference type="PANTHER" id="PTHR46411">
    <property type="entry name" value="FAMILY ATPASE, PUTATIVE-RELATED"/>
    <property type="match status" value="1"/>
</dbReference>
<dbReference type="GO" id="GO:0005524">
    <property type="term" value="F:ATP binding"/>
    <property type="evidence" value="ECO:0007669"/>
    <property type="project" value="InterPro"/>
</dbReference>
<dbReference type="Gene3D" id="3.40.50.300">
    <property type="entry name" value="P-loop containing nucleotide triphosphate hydrolases"/>
    <property type="match status" value="1"/>
</dbReference>
<keyword evidence="1" id="KW-1133">Transmembrane helix</keyword>
<feature type="transmembrane region" description="Helical" evidence="1">
    <location>
        <begin position="753"/>
        <end position="773"/>
    </location>
</feature>
<dbReference type="AlphaFoldDB" id="A0A6A5YGJ9"/>
<dbReference type="OrthoDB" id="10042665at2759"/>
<dbReference type="SMART" id="SM00382">
    <property type="entry name" value="AAA"/>
    <property type="match status" value="1"/>
</dbReference>
<dbReference type="SUPFAM" id="SSF52540">
    <property type="entry name" value="P-loop containing nucleoside triphosphate hydrolases"/>
    <property type="match status" value="1"/>
</dbReference>
<dbReference type="CDD" id="cd19481">
    <property type="entry name" value="RecA-like_protease"/>
    <property type="match status" value="1"/>
</dbReference>
<reference evidence="3" key="1">
    <citation type="journal article" date="2020" name="Stud. Mycol.">
        <title>101 Dothideomycetes genomes: a test case for predicting lifestyles and emergence of pathogens.</title>
        <authorList>
            <person name="Haridas S."/>
            <person name="Albert R."/>
            <person name="Binder M."/>
            <person name="Bloem J."/>
            <person name="Labutti K."/>
            <person name="Salamov A."/>
            <person name="Andreopoulos B."/>
            <person name="Baker S."/>
            <person name="Barry K."/>
            <person name="Bills G."/>
            <person name="Bluhm B."/>
            <person name="Cannon C."/>
            <person name="Castanera R."/>
            <person name="Culley D."/>
            <person name="Daum C."/>
            <person name="Ezra D."/>
            <person name="Gonzalez J."/>
            <person name="Henrissat B."/>
            <person name="Kuo A."/>
            <person name="Liang C."/>
            <person name="Lipzen A."/>
            <person name="Lutzoni F."/>
            <person name="Magnuson J."/>
            <person name="Mondo S."/>
            <person name="Nolan M."/>
            <person name="Ohm R."/>
            <person name="Pangilinan J."/>
            <person name="Park H.-J."/>
            <person name="Ramirez L."/>
            <person name="Alfaro M."/>
            <person name="Sun H."/>
            <person name="Tritt A."/>
            <person name="Yoshinaga Y."/>
            <person name="Zwiers L.-H."/>
            <person name="Turgeon B."/>
            <person name="Goodwin S."/>
            <person name="Spatafora J."/>
            <person name="Crous P."/>
            <person name="Grigoriev I."/>
        </authorList>
    </citation>
    <scope>NUCLEOTIDE SEQUENCE</scope>
    <source>
        <strain evidence="3">CBS 627.86</strain>
    </source>
</reference>
<dbReference type="GO" id="GO:0016887">
    <property type="term" value="F:ATP hydrolysis activity"/>
    <property type="evidence" value="ECO:0007669"/>
    <property type="project" value="InterPro"/>
</dbReference>
<dbReference type="InterPro" id="IPR003593">
    <property type="entry name" value="AAA+_ATPase"/>
</dbReference>
<protein>
    <recommendedName>
        <fullName evidence="2">AAA+ ATPase domain-containing protein</fullName>
    </recommendedName>
</protein>
<evidence type="ECO:0000313" key="4">
    <source>
        <dbReference type="Proteomes" id="UP000799770"/>
    </source>
</evidence>
<organism evidence="3 4">
    <name type="scientific">Lophiotrema nucula</name>
    <dbReference type="NCBI Taxonomy" id="690887"/>
    <lineage>
        <taxon>Eukaryota</taxon>
        <taxon>Fungi</taxon>
        <taxon>Dikarya</taxon>
        <taxon>Ascomycota</taxon>
        <taxon>Pezizomycotina</taxon>
        <taxon>Dothideomycetes</taxon>
        <taxon>Pleosporomycetidae</taxon>
        <taxon>Pleosporales</taxon>
        <taxon>Lophiotremataceae</taxon>
        <taxon>Lophiotrema</taxon>
    </lineage>
</organism>
<accession>A0A6A5YGJ9</accession>
<dbReference type="InterPro" id="IPR003959">
    <property type="entry name" value="ATPase_AAA_core"/>
</dbReference>
<evidence type="ECO:0000259" key="2">
    <source>
        <dbReference type="SMART" id="SM00382"/>
    </source>
</evidence>
<dbReference type="InterPro" id="IPR027417">
    <property type="entry name" value="P-loop_NTPase"/>
</dbReference>
<evidence type="ECO:0000313" key="3">
    <source>
        <dbReference type="EMBL" id="KAF2105457.1"/>
    </source>
</evidence>
<sequence length="797" mass="91018">MRSPFTSDVILSSATSMMSDAVLQNTSSKDIRPALNSDHDPDHDHRLIEYFTVSELRLFCSDDPRHHDDYDENSDIQLEGEGSDSVPDSLIDGLDNIELTVEDLYPPGEICELHVYEIRYNSRGEKVTLQVDATEDLDIPIDRSTDAALVLFRIYDSTKTLQSTSLEIRSTHMRFILREVIKSYPGVNLDSTGFVTIQGTPRCLFHYRREIQAFAEESEDEDVKEHATFLLRYMRRTLEKELAAYETYMESNDKDPGMEFGNLWMAFKPGDLIYREVHGEPSLYRLRSMTLKRPQLATMSPPGVPPPPLGGTHQLYDAPPGLPSLPSDQWRFQMDLIQCDGENFGYSTTPVVIGSFEGYRALRDLAIFPFEHHPEKQVVRRNLLTRGKFYLSLTGIHHMVFHYVPLSTHRDTDSESETIYSRVIVDCEQFYASMSTSVAFNPGSKLINSKAGDHMELAEEDILICPHEIPGFSLDGKKWTNYKLKGLKDIKFDHAAFQSLVLPRHQKDLIQSLVKEHQSKQLSFDDLIKGKGNGLIFLLHGEPGVGKTLTAESIAELTERPLYTIGCGDLGTHSSNVERAITSTLTLAYRWNSLVLLDEADVFMEQRSSQELNRNELVSVLLRVLEYSNCIMFLTTNRISSIDTAFKSRVHLALYYPRLSVQARRQIWDVFLARALGTKTPKWLDRRFRAKVASYEINGRQIKNIMRMSCAMATNNQRELQRQDILNSLGALISFEKNFERPESKDSNSFLNLLAYFLFFTFLFISMCIAVTLQRGEWDRVVFASWAYLSKGLLKAT</sequence>
<gene>
    <name evidence="3" type="ORF">BDV96DRAFT_592463</name>
</gene>
<evidence type="ECO:0000256" key="1">
    <source>
        <dbReference type="SAM" id="Phobius"/>
    </source>
</evidence>
<dbReference type="PANTHER" id="PTHR46411:SF2">
    <property type="entry name" value="AAA+ ATPASE DOMAIN-CONTAINING PROTEIN"/>
    <property type="match status" value="1"/>
</dbReference>
<dbReference type="Pfam" id="PF22942">
    <property type="entry name" value="DUF7025"/>
    <property type="match status" value="1"/>
</dbReference>
<proteinExistence type="predicted"/>
<name>A0A6A5YGJ9_9PLEO</name>